<gene>
    <name evidence="2" type="ORF">CKAH01_18492</name>
</gene>
<evidence type="ECO:0000256" key="1">
    <source>
        <dbReference type="SAM" id="MobiDB-lite"/>
    </source>
</evidence>
<protein>
    <submittedName>
        <fullName evidence="2">Uncharacterized protein</fullName>
    </submittedName>
</protein>
<feature type="region of interest" description="Disordered" evidence="1">
    <location>
        <begin position="50"/>
        <end position="107"/>
    </location>
</feature>
<comment type="caution">
    <text evidence="2">The sequence shown here is derived from an EMBL/GenBank/DDBJ whole genome shotgun (WGS) entry which is preliminary data.</text>
</comment>
<dbReference type="AlphaFoldDB" id="A0AAD9Y8I0"/>
<keyword evidence="3" id="KW-1185">Reference proteome</keyword>
<feature type="compositionally biased region" description="Basic residues" evidence="1">
    <location>
        <begin position="88"/>
        <end position="97"/>
    </location>
</feature>
<evidence type="ECO:0000313" key="3">
    <source>
        <dbReference type="Proteomes" id="UP001281614"/>
    </source>
</evidence>
<dbReference type="EMBL" id="VYYT01000332">
    <property type="protein sequence ID" value="KAK2742393.1"/>
    <property type="molecule type" value="Genomic_DNA"/>
</dbReference>
<accession>A0AAD9Y8I0</accession>
<feature type="compositionally biased region" description="Low complexity" evidence="1">
    <location>
        <begin position="66"/>
        <end position="81"/>
    </location>
</feature>
<reference evidence="2" key="1">
    <citation type="submission" date="2023-02" db="EMBL/GenBank/DDBJ databases">
        <title>Colletotrichum kahawae CIFC_Que2 genome sequencing and assembly.</title>
        <authorList>
            <person name="Baroncelli R."/>
        </authorList>
    </citation>
    <scope>NUCLEOTIDE SEQUENCE</scope>
    <source>
        <strain evidence="2">CIFC_Que2</strain>
    </source>
</reference>
<feature type="compositionally biased region" description="Basic and acidic residues" evidence="1">
    <location>
        <begin position="98"/>
        <end position="107"/>
    </location>
</feature>
<organism evidence="2 3">
    <name type="scientific">Colletotrichum kahawae</name>
    <name type="common">Coffee berry disease fungus</name>
    <dbReference type="NCBI Taxonomy" id="34407"/>
    <lineage>
        <taxon>Eukaryota</taxon>
        <taxon>Fungi</taxon>
        <taxon>Dikarya</taxon>
        <taxon>Ascomycota</taxon>
        <taxon>Pezizomycotina</taxon>
        <taxon>Sordariomycetes</taxon>
        <taxon>Hypocreomycetidae</taxon>
        <taxon>Glomerellales</taxon>
        <taxon>Glomerellaceae</taxon>
        <taxon>Colletotrichum</taxon>
        <taxon>Colletotrichum gloeosporioides species complex</taxon>
    </lineage>
</organism>
<proteinExistence type="predicted"/>
<name>A0AAD9Y8I0_COLKA</name>
<dbReference type="Proteomes" id="UP001281614">
    <property type="component" value="Unassembled WGS sequence"/>
</dbReference>
<evidence type="ECO:0000313" key="2">
    <source>
        <dbReference type="EMBL" id="KAK2742393.1"/>
    </source>
</evidence>
<sequence length="107" mass="11965">MLQLFLGFVRDYATRLPRNAATTTGNSELSDVMNPEHILKSTVRLLSLETVNNNESSDDNSRDNSDSNSDSASISSDHSASPDIPKEKGKRPQRRHWTSLDELHLRA</sequence>